<accession>A0ABQ8UNH5</accession>
<proteinExistence type="predicted"/>
<comment type="caution">
    <text evidence="2">The sequence shown here is derived from an EMBL/GenBank/DDBJ whole genome shotgun (WGS) entry which is preliminary data.</text>
</comment>
<evidence type="ECO:0000256" key="1">
    <source>
        <dbReference type="SAM" id="MobiDB-lite"/>
    </source>
</evidence>
<protein>
    <submittedName>
        <fullName evidence="2">Uncharacterized protein</fullName>
    </submittedName>
</protein>
<dbReference type="Proteomes" id="UP001141327">
    <property type="component" value="Unassembled WGS sequence"/>
</dbReference>
<evidence type="ECO:0000313" key="2">
    <source>
        <dbReference type="EMBL" id="KAJ4460011.1"/>
    </source>
</evidence>
<evidence type="ECO:0000313" key="3">
    <source>
        <dbReference type="Proteomes" id="UP001141327"/>
    </source>
</evidence>
<gene>
    <name evidence="2" type="ORF">PAPYR_3721</name>
</gene>
<keyword evidence="3" id="KW-1185">Reference proteome</keyword>
<dbReference type="EMBL" id="JAPMOS010000015">
    <property type="protein sequence ID" value="KAJ4460011.1"/>
    <property type="molecule type" value="Genomic_DNA"/>
</dbReference>
<feature type="region of interest" description="Disordered" evidence="1">
    <location>
        <begin position="1"/>
        <end position="21"/>
    </location>
</feature>
<reference evidence="2" key="1">
    <citation type="journal article" date="2022" name="bioRxiv">
        <title>Genomics of Preaxostyla Flagellates Illuminates Evolutionary Transitions and the Path Towards Mitochondrial Loss.</title>
        <authorList>
            <person name="Novak L.V.F."/>
            <person name="Treitli S.C."/>
            <person name="Pyrih J."/>
            <person name="Halakuc P."/>
            <person name="Pipaliya S.V."/>
            <person name="Vacek V."/>
            <person name="Brzon O."/>
            <person name="Soukal P."/>
            <person name="Eme L."/>
            <person name="Dacks J.B."/>
            <person name="Karnkowska A."/>
            <person name="Elias M."/>
            <person name="Hampl V."/>
        </authorList>
    </citation>
    <scope>NUCLEOTIDE SEQUENCE</scope>
    <source>
        <strain evidence="2">RCP-MX</strain>
    </source>
</reference>
<organism evidence="2 3">
    <name type="scientific">Paratrimastix pyriformis</name>
    <dbReference type="NCBI Taxonomy" id="342808"/>
    <lineage>
        <taxon>Eukaryota</taxon>
        <taxon>Metamonada</taxon>
        <taxon>Preaxostyla</taxon>
        <taxon>Paratrimastigidae</taxon>
        <taxon>Paratrimastix</taxon>
    </lineage>
</organism>
<sequence length="88" mass="10334">MELTGRDEFKPQHEKRDRINRDINEYNRTHIDTINAELQKISDLDRDYVQKIGQLKNDALSMEAARRADQRLHPLSKIPVRKPTGPAR</sequence>
<name>A0ABQ8UNH5_9EUKA</name>